<dbReference type="GO" id="GO:0005886">
    <property type="term" value="C:plasma membrane"/>
    <property type="evidence" value="ECO:0007669"/>
    <property type="project" value="UniProtKB-SubCell"/>
</dbReference>
<evidence type="ECO:0000256" key="4">
    <source>
        <dbReference type="ARBA" id="ARBA00022989"/>
    </source>
</evidence>
<dbReference type="GO" id="GO:0015171">
    <property type="term" value="F:amino acid transmembrane transporter activity"/>
    <property type="evidence" value="ECO:0007669"/>
    <property type="project" value="TreeGrafter"/>
</dbReference>
<dbReference type="Proteomes" id="UP000294963">
    <property type="component" value="Unassembled WGS sequence"/>
</dbReference>
<evidence type="ECO:0000256" key="6">
    <source>
        <dbReference type="SAM" id="Phobius"/>
    </source>
</evidence>
<evidence type="ECO:0000313" key="8">
    <source>
        <dbReference type="Proteomes" id="UP000294963"/>
    </source>
</evidence>
<dbReference type="InterPro" id="IPR001123">
    <property type="entry name" value="LeuE-type"/>
</dbReference>
<gene>
    <name evidence="7" type="ORF">EC844_12815</name>
</gene>
<keyword evidence="8" id="KW-1185">Reference proteome</keyword>
<keyword evidence="4 6" id="KW-1133">Transmembrane helix</keyword>
<dbReference type="Pfam" id="PF01810">
    <property type="entry name" value="LysE"/>
    <property type="match status" value="1"/>
</dbReference>
<keyword evidence="5 6" id="KW-0472">Membrane</keyword>
<dbReference type="PIRSF" id="PIRSF006324">
    <property type="entry name" value="LeuE"/>
    <property type="match status" value="1"/>
</dbReference>
<feature type="transmembrane region" description="Helical" evidence="6">
    <location>
        <begin position="165"/>
        <end position="188"/>
    </location>
</feature>
<dbReference type="PANTHER" id="PTHR30086">
    <property type="entry name" value="ARGININE EXPORTER PROTEIN ARGO"/>
    <property type="match status" value="1"/>
</dbReference>
<dbReference type="AlphaFoldDB" id="A0A4R1XCA3"/>
<evidence type="ECO:0000256" key="2">
    <source>
        <dbReference type="ARBA" id="ARBA00022475"/>
    </source>
</evidence>
<proteinExistence type="predicted"/>
<comment type="subcellular location">
    <subcellularLocation>
        <location evidence="1">Cell membrane</location>
        <topology evidence="1">Multi-pass membrane protein</topology>
    </subcellularLocation>
</comment>
<protein>
    <submittedName>
        <fullName evidence="7">RhtB (Resistance to homoserine/threonine) family protein</fullName>
    </submittedName>
</protein>
<name>A0A4R1XCA3_ACICA</name>
<feature type="transmembrane region" description="Helical" evidence="6">
    <location>
        <begin position="200"/>
        <end position="219"/>
    </location>
</feature>
<dbReference type="EMBL" id="SLVJ01000028">
    <property type="protein sequence ID" value="TCM61417.1"/>
    <property type="molecule type" value="Genomic_DNA"/>
</dbReference>
<evidence type="ECO:0000256" key="5">
    <source>
        <dbReference type="ARBA" id="ARBA00023136"/>
    </source>
</evidence>
<feature type="transmembrane region" description="Helical" evidence="6">
    <location>
        <begin position="42"/>
        <end position="64"/>
    </location>
</feature>
<evidence type="ECO:0000313" key="7">
    <source>
        <dbReference type="EMBL" id="TCM61417.1"/>
    </source>
</evidence>
<accession>A0A4R1XCA3</accession>
<evidence type="ECO:0000256" key="1">
    <source>
        <dbReference type="ARBA" id="ARBA00004651"/>
    </source>
</evidence>
<feature type="transmembrane region" description="Helical" evidence="6">
    <location>
        <begin position="71"/>
        <end position="92"/>
    </location>
</feature>
<keyword evidence="3 6" id="KW-0812">Transmembrane</keyword>
<reference evidence="7 8" key="1">
    <citation type="submission" date="2019-03" db="EMBL/GenBank/DDBJ databases">
        <title>Genomic analyses of the natural microbiome of Caenorhabditis elegans.</title>
        <authorList>
            <person name="Samuel B."/>
        </authorList>
    </citation>
    <scope>NUCLEOTIDE SEQUENCE [LARGE SCALE GENOMIC DNA]</scope>
    <source>
        <strain evidence="7 8">JUb89</strain>
    </source>
</reference>
<keyword evidence="2" id="KW-1003">Cell membrane</keyword>
<comment type="caution">
    <text evidence="7">The sequence shown here is derived from an EMBL/GenBank/DDBJ whole genome shotgun (WGS) entry which is preliminary data.</text>
</comment>
<sequence length="223" mass="24438">MLYLNEFLILAVVHFLAVVAPGPDFAVVIQQSVSHGRKTGIMTALGIGAGISVHVLYTILGFGLLLKTNPLIFNSVKVIAALYLVYLGYQLIRSNLVKAAPVEQASTTTTASDPFAQLQNTAAPSLKQAFLKGFITNATNPKATIFFLGIFTTIVSQQTPMTIQFFYGAWMCMVNAAWFILVAVLFTTQNIRQMFLNKKKIFEIVMGVILILLALKLVLDFSI</sequence>
<dbReference type="OrthoDB" id="581870at2"/>
<dbReference type="PANTHER" id="PTHR30086:SF17">
    <property type="entry name" value="LYSE FAMILY TRANSLOCATOR"/>
    <property type="match status" value="1"/>
</dbReference>
<organism evidence="7 8">
    <name type="scientific">Acinetobacter calcoaceticus</name>
    <dbReference type="NCBI Taxonomy" id="471"/>
    <lineage>
        <taxon>Bacteria</taxon>
        <taxon>Pseudomonadati</taxon>
        <taxon>Pseudomonadota</taxon>
        <taxon>Gammaproteobacteria</taxon>
        <taxon>Moraxellales</taxon>
        <taxon>Moraxellaceae</taxon>
        <taxon>Acinetobacter</taxon>
        <taxon>Acinetobacter calcoaceticus/baumannii complex</taxon>
    </lineage>
</organism>
<evidence type="ECO:0000256" key="3">
    <source>
        <dbReference type="ARBA" id="ARBA00022692"/>
    </source>
</evidence>